<dbReference type="AlphaFoldDB" id="A0A448TW14"/>
<dbReference type="KEGG" id="adp:NCTC12871_01622"/>
<dbReference type="Proteomes" id="UP000279799">
    <property type="component" value="Chromosome"/>
</dbReference>
<dbReference type="PROSITE" id="PS51257">
    <property type="entry name" value="PROKAR_LIPOPROTEIN"/>
    <property type="match status" value="1"/>
</dbReference>
<keyword evidence="3" id="KW-1185">Reference proteome</keyword>
<dbReference type="RefSeq" id="WP_126600572.1">
    <property type="nucleotide sequence ID" value="NZ_LR134510.1"/>
</dbReference>
<reference evidence="2 3" key="1">
    <citation type="submission" date="2018-12" db="EMBL/GenBank/DDBJ databases">
        <authorList>
            <consortium name="Pathogen Informatics"/>
        </authorList>
    </citation>
    <scope>NUCLEOTIDE SEQUENCE [LARGE SCALE GENOMIC DNA]</scope>
    <source>
        <strain evidence="2 3">NCTC12871</strain>
    </source>
</reference>
<organism evidence="2 3">
    <name type="scientific">Actinobacillus delphinicola</name>
    <dbReference type="NCBI Taxonomy" id="51161"/>
    <lineage>
        <taxon>Bacteria</taxon>
        <taxon>Pseudomonadati</taxon>
        <taxon>Pseudomonadota</taxon>
        <taxon>Gammaproteobacteria</taxon>
        <taxon>Pasteurellales</taxon>
        <taxon>Pasteurellaceae</taxon>
        <taxon>Actinobacillus</taxon>
    </lineage>
</organism>
<name>A0A448TW14_9PAST</name>
<keyword evidence="1" id="KW-0732">Signal</keyword>
<proteinExistence type="predicted"/>
<evidence type="ECO:0000313" key="3">
    <source>
        <dbReference type="Proteomes" id="UP000279799"/>
    </source>
</evidence>
<dbReference type="EMBL" id="LR134510">
    <property type="protein sequence ID" value="VEJ10114.1"/>
    <property type="molecule type" value="Genomic_DNA"/>
</dbReference>
<evidence type="ECO:0008006" key="4">
    <source>
        <dbReference type="Google" id="ProtNLM"/>
    </source>
</evidence>
<dbReference type="OrthoDB" id="5677702at2"/>
<feature type="chain" id="PRO_5019091179" description="Lipoprotein" evidence="1">
    <location>
        <begin position="20"/>
        <end position="151"/>
    </location>
</feature>
<evidence type="ECO:0000256" key="1">
    <source>
        <dbReference type="SAM" id="SignalP"/>
    </source>
</evidence>
<accession>A0A448TW14</accession>
<sequence>MRYLILSCLILVLSGCYLGNGPPGENEYWVKSNKKITNNDIDKCDQLADKYAFGSKKEKERFDYLQSVADTDFDKLYYNKKDYSQYESLLDTYFKYKQGCFYRLGYHFAAPFYWCLAGNMDICKMNSGYSYYGLGYVLTPFFSPPKKTDSQ</sequence>
<feature type="signal peptide" evidence="1">
    <location>
        <begin position="1"/>
        <end position="19"/>
    </location>
</feature>
<protein>
    <recommendedName>
        <fullName evidence="4">Lipoprotein</fullName>
    </recommendedName>
</protein>
<gene>
    <name evidence="2" type="ORF">NCTC12871_01622</name>
</gene>
<evidence type="ECO:0000313" key="2">
    <source>
        <dbReference type="EMBL" id="VEJ10114.1"/>
    </source>
</evidence>